<sequence length="141" mass="15621">MLIKIMPVTSMIIKRLITIVSLCALFASSTAIANEMNVTGRWVGVNYASKIKGPTNITMTLKQNGQMIMGKYMAATGVAKKGEGMKTTPMTFKVKWRNTAPKCPGKYVYEYTLNGEQLTWMFVGKDCLGIEKGHGYAKREP</sequence>
<dbReference type="RefSeq" id="WP_248940209.1">
    <property type="nucleotide sequence ID" value="NZ_JAKIKS010000035.1"/>
</dbReference>
<evidence type="ECO:0000313" key="2">
    <source>
        <dbReference type="EMBL" id="MCL1124933.1"/>
    </source>
</evidence>
<organism evidence="2 3">
    <name type="scientific">Shewanella surugensis</name>
    <dbReference type="NCBI Taxonomy" id="212020"/>
    <lineage>
        <taxon>Bacteria</taxon>
        <taxon>Pseudomonadati</taxon>
        <taxon>Pseudomonadota</taxon>
        <taxon>Gammaproteobacteria</taxon>
        <taxon>Alteromonadales</taxon>
        <taxon>Shewanellaceae</taxon>
        <taxon>Shewanella</taxon>
    </lineage>
</organism>
<name>A0ABT0LB92_9GAMM</name>
<keyword evidence="3" id="KW-1185">Reference proteome</keyword>
<protein>
    <recommendedName>
        <fullName evidence="4">DUF2147 domain-containing protein</fullName>
    </recommendedName>
</protein>
<evidence type="ECO:0000313" key="3">
    <source>
        <dbReference type="Proteomes" id="UP001203423"/>
    </source>
</evidence>
<feature type="signal peptide" evidence="1">
    <location>
        <begin position="1"/>
        <end position="33"/>
    </location>
</feature>
<accession>A0ABT0LB92</accession>
<keyword evidence="1" id="KW-0732">Signal</keyword>
<evidence type="ECO:0000256" key="1">
    <source>
        <dbReference type="SAM" id="SignalP"/>
    </source>
</evidence>
<dbReference type="Proteomes" id="UP001203423">
    <property type="component" value="Unassembled WGS sequence"/>
</dbReference>
<reference evidence="2 3" key="1">
    <citation type="submission" date="2022-01" db="EMBL/GenBank/DDBJ databases">
        <title>Whole genome-based taxonomy of the Shewanellaceae.</title>
        <authorList>
            <person name="Martin-Rodriguez A.J."/>
        </authorList>
    </citation>
    <scope>NUCLEOTIDE SEQUENCE [LARGE SCALE GENOMIC DNA]</scope>
    <source>
        <strain evidence="2 3">DSM 17177</strain>
    </source>
</reference>
<proteinExistence type="predicted"/>
<feature type="chain" id="PRO_5046546061" description="DUF2147 domain-containing protein" evidence="1">
    <location>
        <begin position="34"/>
        <end position="141"/>
    </location>
</feature>
<evidence type="ECO:0008006" key="4">
    <source>
        <dbReference type="Google" id="ProtNLM"/>
    </source>
</evidence>
<gene>
    <name evidence="2" type="ORF">L2764_10715</name>
</gene>
<dbReference type="EMBL" id="JAKIKS010000035">
    <property type="protein sequence ID" value="MCL1124933.1"/>
    <property type="molecule type" value="Genomic_DNA"/>
</dbReference>
<comment type="caution">
    <text evidence="2">The sequence shown here is derived from an EMBL/GenBank/DDBJ whole genome shotgun (WGS) entry which is preliminary data.</text>
</comment>